<keyword evidence="1" id="KW-0812">Transmembrane</keyword>
<dbReference type="AlphaFoldDB" id="A0A423PN14"/>
<evidence type="ECO:0000313" key="3">
    <source>
        <dbReference type="EMBL" id="ROO26978.1"/>
    </source>
</evidence>
<dbReference type="InParanoid" id="A0A423PN14"/>
<organism evidence="3 4">
    <name type="scientific">Salinisphaera japonica YTM-1</name>
    <dbReference type="NCBI Taxonomy" id="1209778"/>
    <lineage>
        <taxon>Bacteria</taxon>
        <taxon>Pseudomonadati</taxon>
        <taxon>Pseudomonadota</taxon>
        <taxon>Gammaproteobacteria</taxon>
        <taxon>Salinisphaerales</taxon>
        <taxon>Salinisphaeraceae</taxon>
        <taxon>Salinisphaera</taxon>
    </lineage>
</organism>
<feature type="transmembrane region" description="Helical" evidence="1">
    <location>
        <begin position="95"/>
        <end position="115"/>
    </location>
</feature>
<evidence type="ECO:0000256" key="1">
    <source>
        <dbReference type="SAM" id="Phobius"/>
    </source>
</evidence>
<proteinExistence type="predicted"/>
<protein>
    <submittedName>
        <fullName evidence="3">Membrane protein</fullName>
    </submittedName>
</protein>
<comment type="caution">
    <text evidence="3">The sequence shown here is derived from an EMBL/GenBank/DDBJ whole genome shotgun (WGS) entry which is preliminary data.</text>
</comment>
<dbReference type="SUPFAM" id="SSF103473">
    <property type="entry name" value="MFS general substrate transporter"/>
    <property type="match status" value="1"/>
</dbReference>
<feature type="domain" description="DUF2231" evidence="2">
    <location>
        <begin position="28"/>
        <end position="145"/>
    </location>
</feature>
<dbReference type="InterPro" id="IPR019251">
    <property type="entry name" value="DUF2231_TM"/>
</dbReference>
<dbReference type="InterPro" id="IPR036259">
    <property type="entry name" value="MFS_trans_sf"/>
</dbReference>
<keyword evidence="1" id="KW-0472">Membrane</keyword>
<keyword evidence="1" id="KW-1133">Transmembrane helix</keyword>
<dbReference type="Proteomes" id="UP000285310">
    <property type="component" value="Unassembled WGS sequence"/>
</dbReference>
<reference evidence="3 4" key="1">
    <citation type="submission" date="2013-10" db="EMBL/GenBank/DDBJ databases">
        <title>Salinisphaera japonica YTM-1 Genome Sequencing.</title>
        <authorList>
            <person name="Lai Q."/>
            <person name="Li C."/>
            <person name="Shao Z."/>
        </authorList>
    </citation>
    <scope>NUCLEOTIDE SEQUENCE [LARGE SCALE GENOMIC DNA]</scope>
    <source>
        <strain evidence="3 4">YTM-1</strain>
    </source>
</reference>
<evidence type="ECO:0000259" key="2">
    <source>
        <dbReference type="Pfam" id="PF09990"/>
    </source>
</evidence>
<sequence length="155" mass="16606">MTLAGRARDYKELDLTAKERRPAGRGIHPFHALLLSGTFPLFLGAALSDYAYLTSYQIEWSIFSSWLIIGGSLFTGLAAICALLGIFVSDRKGVYAIYLLLLLIVTATGVLNALIHARDAWAMMPGGFILSIVAAVLGCIVTLLGFSRIGVGARS</sequence>
<feature type="transmembrane region" description="Helical" evidence="1">
    <location>
        <begin position="65"/>
        <end position="88"/>
    </location>
</feature>
<keyword evidence="4" id="KW-1185">Reference proteome</keyword>
<dbReference type="Pfam" id="PF09990">
    <property type="entry name" value="DUF2231"/>
    <property type="match status" value="1"/>
</dbReference>
<evidence type="ECO:0000313" key="4">
    <source>
        <dbReference type="Proteomes" id="UP000285310"/>
    </source>
</evidence>
<dbReference type="EMBL" id="AYKG01000031">
    <property type="protein sequence ID" value="ROO26978.1"/>
    <property type="molecule type" value="Genomic_DNA"/>
</dbReference>
<gene>
    <name evidence="3" type="ORF">SAJA_10300</name>
</gene>
<feature type="transmembrane region" description="Helical" evidence="1">
    <location>
        <begin position="127"/>
        <end position="146"/>
    </location>
</feature>
<feature type="transmembrane region" description="Helical" evidence="1">
    <location>
        <begin position="30"/>
        <end position="53"/>
    </location>
</feature>
<accession>A0A423PN14</accession>
<name>A0A423PN14_9GAMM</name>